<evidence type="ECO:0000313" key="9">
    <source>
        <dbReference type="EnsemblMetazoa" id="AEPI015084-PA"/>
    </source>
</evidence>
<dbReference type="PANTHER" id="PTHR21143">
    <property type="entry name" value="INVERTEBRATE GUSTATORY RECEPTOR"/>
    <property type="match status" value="1"/>
</dbReference>
<dbReference type="EnsemblMetazoa" id="AEPI015084-RA">
    <property type="protein sequence ID" value="AEPI015084-PA"/>
    <property type="gene ID" value="AEPI015084"/>
</dbReference>
<dbReference type="VEuPathDB" id="VectorBase:AEPI015084"/>
<comment type="subcellular location">
    <subcellularLocation>
        <location evidence="1 8">Cell membrane</location>
        <topology evidence="1 8">Multi-pass membrane protein</topology>
    </subcellularLocation>
</comment>
<evidence type="ECO:0000256" key="6">
    <source>
        <dbReference type="ARBA" id="ARBA00023170"/>
    </source>
</evidence>
<dbReference type="GO" id="GO:0008049">
    <property type="term" value="P:male courtship behavior"/>
    <property type="evidence" value="ECO:0007669"/>
    <property type="project" value="TreeGrafter"/>
</dbReference>
<dbReference type="InterPro" id="IPR013604">
    <property type="entry name" value="7TM_chemorcpt"/>
</dbReference>
<keyword evidence="4 8" id="KW-1133">Transmembrane helix</keyword>
<dbReference type="STRING" id="199890.A0A182PZ16"/>
<name>A0A182PZ16_9DIPT</name>
<keyword evidence="5 8" id="KW-0472">Membrane</keyword>
<keyword evidence="6 8" id="KW-0675">Receptor</keyword>
<evidence type="ECO:0000256" key="7">
    <source>
        <dbReference type="ARBA" id="ARBA00023224"/>
    </source>
</evidence>
<reference evidence="10" key="1">
    <citation type="submission" date="2013-03" db="EMBL/GenBank/DDBJ databases">
        <title>The Genome Sequence of Anopheles epiroticus epiroticus2.</title>
        <authorList>
            <consortium name="The Broad Institute Genomics Platform"/>
            <person name="Neafsey D.E."/>
            <person name="Howell P."/>
            <person name="Walker B."/>
            <person name="Young S.K."/>
            <person name="Zeng Q."/>
            <person name="Gargeya S."/>
            <person name="Fitzgerald M."/>
            <person name="Haas B."/>
            <person name="Abouelleil A."/>
            <person name="Allen A.W."/>
            <person name="Alvarado L."/>
            <person name="Arachchi H.M."/>
            <person name="Berlin A.M."/>
            <person name="Chapman S.B."/>
            <person name="Gainer-Dewar J."/>
            <person name="Goldberg J."/>
            <person name="Griggs A."/>
            <person name="Gujja S."/>
            <person name="Hansen M."/>
            <person name="Howarth C."/>
            <person name="Imamovic A."/>
            <person name="Ireland A."/>
            <person name="Larimer J."/>
            <person name="McCowan C."/>
            <person name="Murphy C."/>
            <person name="Pearson M."/>
            <person name="Poon T.W."/>
            <person name="Priest M."/>
            <person name="Roberts A."/>
            <person name="Saif S."/>
            <person name="Shea T."/>
            <person name="Sisk P."/>
            <person name="Sykes S."/>
            <person name="Wortman J."/>
            <person name="Nusbaum C."/>
            <person name="Birren B."/>
        </authorList>
    </citation>
    <scope>NUCLEOTIDE SEQUENCE [LARGE SCALE GENOMIC DNA]</scope>
    <source>
        <strain evidence="10">Epiroticus2</strain>
    </source>
</reference>
<evidence type="ECO:0000256" key="8">
    <source>
        <dbReference type="RuleBase" id="RU363108"/>
    </source>
</evidence>
<evidence type="ECO:0000313" key="10">
    <source>
        <dbReference type="Proteomes" id="UP000075885"/>
    </source>
</evidence>
<comment type="function">
    <text evidence="8">Gustatory receptor which mediates acceptance or avoidance behavior, depending on its substrates.</text>
</comment>
<feature type="transmembrane region" description="Helical" evidence="8">
    <location>
        <begin position="66"/>
        <end position="86"/>
    </location>
</feature>
<feature type="transmembrane region" description="Helical" evidence="8">
    <location>
        <begin position="164"/>
        <end position="185"/>
    </location>
</feature>
<feature type="transmembrane region" description="Helical" evidence="8">
    <location>
        <begin position="283"/>
        <end position="300"/>
    </location>
</feature>
<dbReference type="Pfam" id="PF08395">
    <property type="entry name" value="7tm_7"/>
    <property type="match status" value="1"/>
</dbReference>
<evidence type="ECO:0000256" key="5">
    <source>
        <dbReference type="ARBA" id="ARBA00023136"/>
    </source>
</evidence>
<dbReference type="GO" id="GO:0007635">
    <property type="term" value="P:chemosensory behavior"/>
    <property type="evidence" value="ECO:0007669"/>
    <property type="project" value="TreeGrafter"/>
</dbReference>
<dbReference type="GO" id="GO:0005886">
    <property type="term" value="C:plasma membrane"/>
    <property type="evidence" value="ECO:0007669"/>
    <property type="project" value="UniProtKB-SubCell"/>
</dbReference>
<comment type="similarity">
    <text evidence="8">Belongs to the insect chemoreceptor superfamily. Gustatory receptor (GR) family.</text>
</comment>
<keyword evidence="3 8" id="KW-0812">Transmembrane</keyword>
<evidence type="ECO:0000256" key="2">
    <source>
        <dbReference type="ARBA" id="ARBA00022475"/>
    </source>
</evidence>
<proteinExistence type="inferred from homology"/>
<keyword evidence="2 8" id="KW-1003">Cell membrane</keyword>
<dbReference type="GO" id="GO:0030425">
    <property type="term" value="C:dendrite"/>
    <property type="evidence" value="ECO:0007669"/>
    <property type="project" value="TreeGrafter"/>
</dbReference>
<keyword evidence="7 8" id="KW-0807">Transducer</keyword>
<reference evidence="9" key="2">
    <citation type="submission" date="2020-05" db="UniProtKB">
        <authorList>
            <consortium name="EnsemblMetazoa"/>
        </authorList>
    </citation>
    <scope>IDENTIFICATION</scope>
    <source>
        <strain evidence="9">Epiroticus2</strain>
    </source>
</reference>
<dbReference type="PANTHER" id="PTHR21143:SF134">
    <property type="entry name" value="GUSTATORY RECEPTOR"/>
    <property type="match status" value="1"/>
</dbReference>
<dbReference type="Proteomes" id="UP000075885">
    <property type="component" value="Unassembled WGS sequence"/>
</dbReference>
<dbReference type="GO" id="GO:0043025">
    <property type="term" value="C:neuronal cell body"/>
    <property type="evidence" value="ECO:0007669"/>
    <property type="project" value="TreeGrafter"/>
</dbReference>
<evidence type="ECO:0000256" key="4">
    <source>
        <dbReference type="ARBA" id="ARBA00022989"/>
    </source>
</evidence>
<organism evidence="9 10">
    <name type="scientific">Anopheles epiroticus</name>
    <dbReference type="NCBI Taxonomy" id="199890"/>
    <lineage>
        <taxon>Eukaryota</taxon>
        <taxon>Metazoa</taxon>
        <taxon>Ecdysozoa</taxon>
        <taxon>Arthropoda</taxon>
        <taxon>Hexapoda</taxon>
        <taxon>Insecta</taxon>
        <taxon>Pterygota</taxon>
        <taxon>Neoptera</taxon>
        <taxon>Endopterygota</taxon>
        <taxon>Diptera</taxon>
        <taxon>Nematocera</taxon>
        <taxon>Culicoidea</taxon>
        <taxon>Culicidae</taxon>
        <taxon>Anophelinae</taxon>
        <taxon>Anopheles</taxon>
    </lineage>
</organism>
<evidence type="ECO:0000256" key="3">
    <source>
        <dbReference type="ARBA" id="ARBA00022692"/>
    </source>
</evidence>
<feature type="transmembrane region" description="Helical" evidence="8">
    <location>
        <begin position="9"/>
        <end position="26"/>
    </location>
</feature>
<keyword evidence="10" id="KW-1185">Reference proteome</keyword>
<evidence type="ECO:0000256" key="1">
    <source>
        <dbReference type="ARBA" id="ARBA00004651"/>
    </source>
</evidence>
<protein>
    <recommendedName>
        <fullName evidence="8">Gustatory receptor</fullName>
    </recommendedName>
</protein>
<dbReference type="GO" id="GO:0030424">
    <property type="term" value="C:axon"/>
    <property type="evidence" value="ECO:0007669"/>
    <property type="project" value="TreeGrafter"/>
</dbReference>
<feature type="transmembrane region" description="Helical" evidence="8">
    <location>
        <begin position="132"/>
        <end position="152"/>
    </location>
</feature>
<dbReference type="GO" id="GO:0007165">
    <property type="term" value="P:signal transduction"/>
    <property type="evidence" value="ECO:0007669"/>
    <property type="project" value="UniProtKB-KW"/>
</dbReference>
<feature type="transmembrane region" description="Helical" evidence="8">
    <location>
        <begin position="238"/>
        <end position="263"/>
    </location>
</feature>
<feature type="transmembrane region" description="Helical" evidence="8">
    <location>
        <begin position="355"/>
        <end position="376"/>
    </location>
</feature>
<dbReference type="GO" id="GO:0050909">
    <property type="term" value="P:sensory perception of taste"/>
    <property type="evidence" value="ECO:0007669"/>
    <property type="project" value="InterPro"/>
</dbReference>
<accession>A0A182PZ16</accession>
<sequence length="380" mass="43902">MWSERLERCMWYFLLVCGLFPLQFVSGRLGRFSTSRKLAVYCGGMTVAFAVVSPTLLFLVYKHQPLANVFLLNIMNAVQLSFIYLFMIVMNVTMLINAETLCSTLNALFAIRGHILQHWSYGVPMREYTWRLFYKTVLVDLVLLLFSLIMFYVSRGELLSKYGLAMGIAFVVFRYVISALSNLYLVGMMIASLIQGSINSKLASLADGRSGPEELETTVRQLYLLHCQTAQLEKQFMAILNLPVLLLNGWYFFMVVLAAYYIYTSTMVEVKRGLDVGKYLNSVSFLVYLFIQLYYMMVIPSQYTERSKRMLPILGSINQQCRGRRTERMLELITLDSLQRDHDVWNYGMYEINRMLLFGAIATVTSYVIILVQFHMQEYG</sequence>
<feature type="transmembrane region" description="Helical" evidence="8">
    <location>
        <begin position="38"/>
        <end position="59"/>
    </location>
</feature>
<dbReference type="AlphaFoldDB" id="A0A182PZ16"/>
<comment type="caution">
    <text evidence="8">Lacks conserved residue(s) required for the propagation of feature annotation.</text>
</comment>